<dbReference type="AlphaFoldDB" id="A0A443J277"/>
<accession>A0A443J277</accession>
<dbReference type="NCBIfam" id="TIGR02687">
    <property type="entry name" value="BREX-1 system phosphatase PglZ type A"/>
    <property type="match status" value="1"/>
</dbReference>
<dbReference type="InterPro" id="IPR014060">
    <property type="entry name" value="PglZ"/>
</dbReference>
<dbReference type="Gene3D" id="3.40.720.10">
    <property type="entry name" value="Alkaline Phosphatase, subunit A"/>
    <property type="match status" value="1"/>
</dbReference>
<keyword evidence="2" id="KW-1185">Reference proteome</keyword>
<dbReference type="InterPro" id="IPR017850">
    <property type="entry name" value="Alkaline_phosphatase_core_sf"/>
</dbReference>
<dbReference type="Pfam" id="PF08665">
    <property type="entry name" value="PglZ"/>
    <property type="match status" value="1"/>
</dbReference>
<dbReference type="EMBL" id="QYTU02000002">
    <property type="protein sequence ID" value="RWR14658.1"/>
    <property type="molecule type" value="Genomic_DNA"/>
</dbReference>
<sequence length="854" mass="100781">MNLREIHRVLNDIYQKELTNGRKRHIVFWYDEEGEFIEDVDEIKLENVRIWKVTDHNLFATKYELEKKDTKSHFLLYANMPKPVPREDWLYDLYKIGHEFATDKITVIMRELGINDDGLRETFKSYKEFFNSRARFQSFQKYQVEFYTEETIDLTVLAVLCKSPTNTLDDILRRLFSKYKDNDESARDRIRKYGDEEKFWWLVEKYYGYTLPDRSIRELLIFFMLTYLSEQNPDMEIPETWQKYVSRRPANIIVFMDQWMNHRLGRHVFNLLSDEISDVVRANHYADQLDIEDIIHLDAFSVYDEKIIRYLAEQLTSGINHFEQYFDIIAKRRKLHWYPEYRYEYGAVLHAAKLLNYMEKWDYFIPEQPAAQMFQAYTEQYYVIDTAYRKFYAAYDQAEEKERLHQLRDKIENIYVHHFMEELALKWSGSLERDHDMVWPIDGILQQKEFYRDWVHGYQTNDERVFVIISDALRYEAAKELADILNNQRKAAAEITSIQSVIPSYTALGMASLLPYEQMEYSGGSKFLLDGTDSAGITNRNAILQGNLPDSIAIQYNEVNNMSRSALRETFQGKKVIYIYHNVIDARGDHAATEGEVFHAVDEAIDDIRLLVNQLVNNLSASNILITSDHGFIYQRDSLQMSQKLLRKPEGAELLSRRFSIMKNKEVVEGTWTFAMDYILDHPGGRFAIIPKGIHRFAIQGAGANYVHGGAMLQEIVVPVITFKNDRSKSSRNTVKKVDVKLTTPTRKITNMMTFLEFFQMEKVEEKKLPLRLKLYFTDEEGNRVSNENRIIADSESSQAVERTYREKFVFKSEAYDKGKTYYLILEDEEEKAGNVYDRYPFTIDIAYTSDGLF</sequence>
<protein>
    <submittedName>
        <fullName evidence="1">BREX-1 system phosphatase PglZ type A</fullName>
    </submittedName>
</protein>
<proteinExistence type="predicted"/>
<name>A0A443J277_9BACI</name>
<gene>
    <name evidence="1" type="primary">pglZ</name>
    <name evidence="1" type="ORF">D4N35_002450</name>
</gene>
<dbReference type="OrthoDB" id="9769734at2"/>
<dbReference type="Proteomes" id="UP000273811">
    <property type="component" value="Unassembled WGS sequence"/>
</dbReference>
<organism evidence="1 2">
    <name type="scientific">Siminovitchia fortis</name>
    <dbReference type="NCBI Taxonomy" id="254758"/>
    <lineage>
        <taxon>Bacteria</taxon>
        <taxon>Bacillati</taxon>
        <taxon>Bacillota</taxon>
        <taxon>Bacilli</taxon>
        <taxon>Bacillales</taxon>
        <taxon>Bacillaceae</taxon>
        <taxon>Siminovitchia</taxon>
    </lineage>
</organism>
<dbReference type="RefSeq" id="WP_120069434.1">
    <property type="nucleotide sequence ID" value="NZ_CP126113.1"/>
</dbReference>
<comment type="caution">
    <text evidence="1">The sequence shown here is derived from an EMBL/GenBank/DDBJ whole genome shotgun (WGS) entry which is preliminary data.</text>
</comment>
<reference evidence="1" key="1">
    <citation type="submission" date="2018-12" db="EMBL/GenBank/DDBJ databases">
        <authorList>
            <person name="Sun L."/>
            <person name="Chen Z."/>
        </authorList>
    </citation>
    <scope>NUCLEOTIDE SEQUENCE [LARGE SCALE GENOMIC DNA]</scope>
    <source>
        <strain evidence="1">DSM 16012</strain>
    </source>
</reference>
<evidence type="ECO:0000313" key="1">
    <source>
        <dbReference type="EMBL" id="RWR14658.1"/>
    </source>
</evidence>
<evidence type="ECO:0000313" key="2">
    <source>
        <dbReference type="Proteomes" id="UP000273811"/>
    </source>
</evidence>